<dbReference type="SUPFAM" id="SSF46894">
    <property type="entry name" value="C-terminal effector domain of the bipartite response regulators"/>
    <property type="match status" value="1"/>
</dbReference>
<sequence length="155" mass="18156">MNMKQKRILQQECIQFFYKNENSYETANSLATRLGRMESQVKATLQHLVLSSHLKERKVGSHHVYFLNTEKDTYKHEFSETEESKFSLIIEKVQKLDILSQREKEVIIHICKGLDNASIGESLGISPHTVKNHISNIYQKLNVKDRLQLIKDLYH</sequence>
<dbReference type="Gene3D" id="1.10.10.10">
    <property type="entry name" value="Winged helix-like DNA-binding domain superfamily/Winged helix DNA-binding domain"/>
    <property type="match status" value="1"/>
</dbReference>
<dbReference type="SMART" id="SM00421">
    <property type="entry name" value="HTH_LUXR"/>
    <property type="match status" value="1"/>
</dbReference>
<dbReference type="CDD" id="cd06170">
    <property type="entry name" value="LuxR_C_like"/>
    <property type="match status" value="1"/>
</dbReference>
<name>E6TUR2_EVAC2</name>
<dbReference type="OrthoDB" id="9808843at2"/>
<dbReference type="PANTHER" id="PTHR44688:SF16">
    <property type="entry name" value="DNA-BINDING TRANSCRIPTIONAL ACTIVATOR DEVR_DOSR"/>
    <property type="match status" value="1"/>
</dbReference>
<dbReference type="HOGENOM" id="CLU_1691947_0_0_9"/>
<evidence type="ECO:0000259" key="4">
    <source>
        <dbReference type="PROSITE" id="PS50043"/>
    </source>
</evidence>
<dbReference type="PRINTS" id="PR00038">
    <property type="entry name" value="HTHLUXR"/>
</dbReference>
<reference evidence="5 6" key="1">
    <citation type="submission" date="2010-12" db="EMBL/GenBank/DDBJ databases">
        <title>Complete sequence of Bacillus cellulosilyticus DSM 2522.</title>
        <authorList>
            <consortium name="US DOE Joint Genome Institute"/>
            <person name="Lucas S."/>
            <person name="Copeland A."/>
            <person name="Lapidus A."/>
            <person name="Cheng J.-F."/>
            <person name="Bruce D."/>
            <person name="Goodwin L."/>
            <person name="Pitluck S."/>
            <person name="Chertkov O."/>
            <person name="Detter J.C."/>
            <person name="Han C."/>
            <person name="Tapia R."/>
            <person name="Land M."/>
            <person name="Hauser L."/>
            <person name="Jeffries C."/>
            <person name="Kyrpides N."/>
            <person name="Ivanova N."/>
            <person name="Mikhailova N."/>
            <person name="Brumm P."/>
            <person name="Mead D."/>
            <person name="Woyke T."/>
        </authorList>
    </citation>
    <scope>NUCLEOTIDE SEQUENCE [LARGE SCALE GENOMIC DNA]</scope>
    <source>
        <strain evidence="6">ATCC 21833 / DSM 2522 / FERM P-1141 / JCM 9156 / N-4</strain>
    </source>
</reference>
<evidence type="ECO:0000256" key="2">
    <source>
        <dbReference type="ARBA" id="ARBA00023125"/>
    </source>
</evidence>
<dbReference type="STRING" id="649639.Bcell_3825"/>
<dbReference type="InterPro" id="IPR000792">
    <property type="entry name" value="Tscrpt_reg_LuxR_C"/>
</dbReference>
<dbReference type="Pfam" id="PF00196">
    <property type="entry name" value="GerE"/>
    <property type="match status" value="1"/>
</dbReference>
<organism evidence="5 6">
    <name type="scientific">Evansella cellulosilytica (strain ATCC 21833 / DSM 2522 / FERM P-1141 / JCM 9156 / N-4)</name>
    <name type="common">Bacillus cellulosilyticus</name>
    <dbReference type="NCBI Taxonomy" id="649639"/>
    <lineage>
        <taxon>Bacteria</taxon>
        <taxon>Bacillati</taxon>
        <taxon>Bacillota</taxon>
        <taxon>Bacilli</taxon>
        <taxon>Bacillales</taxon>
        <taxon>Bacillaceae</taxon>
        <taxon>Evansella</taxon>
    </lineage>
</organism>
<feature type="domain" description="HTH luxR-type" evidence="4">
    <location>
        <begin position="92"/>
        <end position="155"/>
    </location>
</feature>
<dbReference type="GO" id="GO:0003677">
    <property type="term" value="F:DNA binding"/>
    <property type="evidence" value="ECO:0007669"/>
    <property type="project" value="UniProtKB-KW"/>
</dbReference>
<keyword evidence="2" id="KW-0238">DNA-binding</keyword>
<dbReference type="GO" id="GO:0006355">
    <property type="term" value="P:regulation of DNA-templated transcription"/>
    <property type="evidence" value="ECO:0007669"/>
    <property type="project" value="InterPro"/>
</dbReference>
<keyword evidence="3" id="KW-0804">Transcription</keyword>
<dbReference type="InterPro" id="IPR036388">
    <property type="entry name" value="WH-like_DNA-bd_sf"/>
</dbReference>
<dbReference type="EMBL" id="CP002394">
    <property type="protein sequence ID" value="ADU32064.1"/>
    <property type="molecule type" value="Genomic_DNA"/>
</dbReference>
<evidence type="ECO:0000313" key="5">
    <source>
        <dbReference type="EMBL" id="ADU32064.1"/>
    </source>
</evidence>
<dbReference type="eggNOG" id="COG2197">
    <property type="taxonomic scope" value="Bacteria"/>
</dbReference>
<dbReference type="KEGG" id="bco:Bcell_3825"/>
<evidence type="ECO:0000313" key="6">
    <source>
        <dbReference type="Proteomes" id="UP000001401"/>
    </source>
</evidence>
<dbReference type="RefSeq" id="WP_013490395.1">
    <property type="nucleotide sequence ID" value="NC_014829.1"/>
</dbReference>
<dbReference type="PROSITE" id="PS50043">
    <property type="entry name" value="HTH_LUXR_2"/>
    <property type="match status" value="1"/>
</dbReference>
<evidence type="ECO:0000256" key="3">
    <source>
        <dbReference type="ARBA" id="ARBA00023163"/>
    </source>
</evidence>
<evidence type="ECO:0000256" key="1">
    <source>
        <dbReference type="ARBA" id="ARBA00023015"/>
    </source>
</evidence>
<proteinExistence type="predicted"/>
<dbReference type="PANTHER" id="PTHR44688">
    <property type="entry name" value="DNA-BINDING TRANSCRIPTIONAL ACTIVATOR DEVR_DOSR"/>
    <property type="match status" value="1"/>
</dbReference>
<protein>
    <submittedName>
        <fullName evidence="5">Transcriptional regulator, LuxR family</fullName>
    </submittedName>
</protein>
<dbReference type="PROSITE" id="PS00622">
    <property type="entry name" value="HTH_LUXR_1"/>
    <property type="match status" value="1"/>
</dbReference>
<dbReference type="InterPro" id="IPR016032">
    <property type="entry name" value="Sig_transdc_resp-reg_C-effctor"/>
</dbReference>
<accession>E6TUR2</accession>
<keyword evidence="1" id="KW-0805">Transcription regulation</keyword>
<gene>
    <name evidence="5" type="ordered locus">Bcell_3825</name>
</gene>
<dbReference type="Proteomes" id="UP000001401">
    <property type="component" value="Chromosome"/>
</dbReference>
<dbReference type="AlphaFoldDB" id="E6TUR2"/>
<keyword evidence="6" id="KW-1185">Reference proteome</keyword>